<name>A0A6J6XCS6_9ZZZZ</name>
<dbReference type="EMBL" id="CAFAAI010000086">
    <property type="protein sequence ID" value="CAB4793985.1"/>
    <property type="molecule type" value="Genomic_DNA"/>
</dbReference>
<reference evidence="1" key="1">
    <citation type="submission" date="2020-05" db="EMBL/GenBank/DDBJ databases">
        <authorList>
            <person name="Chiriac C."/>
            <person name="Salcher M."/>
            <person name="Ghai R."/>
            <person name="Kavagutti S V."/>
        </authorList>
    </citation>
    <scope>NUCLEOTIDE SEQUENCE</scope>
</reference>
<accession>A0A6J6XCS6</accession>
<sequence>MAGKKVRVEIGAVVDKASAGAFGDTHEGMGQGALVLRVDVGSDQGLDRLSYLSGDLANCVVEFVVGLAASAEKQQERVVVVSNPTEVGLKAELGHVFAARGAGRRCIDRGQQTLADRVEQRQIEVSLRVEVLIHHRLRHACGIGDVVHRCAVITLPCENLQRDVEQLLAAGRSGKTDRHRGDLRVIVATRNMSGDMPL</sequence>
<protein>
    <submittedName>
        <fullName evidence="1">Unannotated protein</fullName>
    </submittedName>
</protein>
<gene>
    <name evidence="1" type="ORF">UFOPK2992_00624</name>
</gene>
<organism evidence="1">
    <name type="scientific">freshwater metagenome</name>
    <dbReference type="NCBI Taxonomy" id="449393"/>
    <lineage>
        <taxon>unclassified sequences</taxon>
        <taxon>metagenomes</taxon>
        <taxon>ecological metagenomes</taxon>
    </lineage>
</organism>
<evidence type="ECO:0000313" key="1">
    <source>
        <dbReference type="EMBL" id="CAB4793985.1"/>
    </source>
</evidence>
<dbReference type="AlphaFoldDB" id="A0A6J6XCS6"/>
<proteinExistence type="predicted"/>